<evidence type="ECO:0000259" key="5">
    <source>
        <dbReference type="PROSITE" id="PS51036"/>
    </source>
</evidence>
<comment type="caution">
    <text evidence="7">The sequence shown here is derived from an EMBL/GenBank/DDBJ whole genome shotgun (WGS) entry which is preliminary data.</text>
</comment>
<feature type="compositionally biased region" description="Low complexity" evidence="4">
    <location>
        <begin position="105"/>
        <end position="122"/>
    </location>
</feature>
<dbReference type="EMBL" id="LIAE01010209">
    <property type="protein sequence ID" value="PAV65378.1"/>
    <property type="molecule type" value="Genomic_DNA"/>
</dbReference>
<evidence type="ECO:0000256" key="3">
    <source>
        <dbReference type="ARBA" id="ARBA00022833"/>
    </source>
</evidence>
<protein>
    <recommendedName>
        <fullName evidence="9">VPS9 domain-containing protein</fullName>
    </recommendedName>
</protein>
<dbReference type="OrthoDB" id="300289at2759"/>
<dbReference type="Gene3D" id="1.20.5.4770">
    <property type="match status" value="1"/>
</dbReference>
<dbReference type="Pfam" id="PF09751">
    <property type="entry name" value="Es2"/>
    <property type="match status" value="1"/>
</dbReference>
<dbReference type="Proteomes" id="UP000218231">
    <property type="component" value="Unassembled WGS sequence"/>
</dbReference>
<dbReference type="GO" id="GO:0016192">
    <property type="term" value="P:vesicle-mediated transport"/>
    <property type="evidence" value="ECO:0007669"/>
    <property type="project" value="InterPro"/>
</dbReference>
<dbReference type="PROSITE" id="PS51036">
    <property type="entry name" value="ZF_A20"/>
    <property type="match status" value="1"/>
</dbReference>
<dbReference type="Gene3D" id="1.10.246.120">
    <property type="match status" value="1"/>
</dbReference>
<evidence type="ECO:0000256" key="4">
    <source>
        <dbReference type="SAM" id="MobiDB-lite"/>
    </source>
</evidence>
<feature type="compositionally biased region" description="Low complexity" evidence="4">
    <location>
        <begin position="644"/>
        <end position="654"/>
    </location>
</feature>
<dbReference type="Gene3D" id="1.20.1050.80">
    <property type="entry name" value="VPS9 domain"/>
    <property type="match status" value="1"/>
</dbReference>
<keyword evidence="8" id="KW-1185">Reference proteome</keyword>
<dbReference type="Pfam" id="PF01754">
    <property type="entry name" value="zf-A20"/>
    <property type="match status" value="1"/>
</dbReference>
<dbReference type="InterPro" id="IPR002653">
    <property type="entry name" value="Znf_A20"/>
</dbReference>
<evidence type="ECO:0000313" key="8">
    <source>
        <dbReference type="Proteomes" id="UP000218231"/>
    </source>
</evidence>
<feature type="domain" description="A20-type" evidence="5">
    <location>
        <begin position="22"/>
        <end position="56"/>
    </location>
</feature>
<feature type="domain" description="VPS9" evidence="6">
    <location>
        <begin position="233"/>
        <end position="375"/>
    </location>
</feature>
<dbReference type="PANTHER" id="PTHR23101:SF122">
    <property type="entry name" value="RABAPTIN-5-ASSOCIATED EXCHANGE FACTOR FOR RAB5"/>
    <property type="match status" value="1"/>
</dbReference>
<dbReference type="Pfam" id="PF18151">
    <property type="entry name" value="DUF5601"/>
    <property type="match status" value="1"/>
</dbReference>
<dbReference type="GO" id="GO:0008270">
    <property type="term" value="F:zinc ion binding"/>
    <property type="evidence" value="ECO:0007669"/>
    <property type="project" value="UniProtKB-KW"/>
</dbReference>
<dbReference type="PANTHER" id="PTHR23101">
    <property type="entry name" value="RAB GDP/GTP EXCHANGE FACTOR"/>
    <property type="match status" value="1"/>
</dbReference>
<evidence type="ECO:0008006" key="9">
    <source>
        <dbReference type="Google" id="ProtNLM"/>
    </source>
</evidence>
<dbReference type="GO" id="GO:0030139">
    <property type="term" value="C:endocytic vesicle"/>
    <property type="evidence" value="ECO:0007669"/>
    <property type="project" value="TreeGrafter"/>
</dbReference>
<feature type="region of interest" description="Disordered" evidence="4">
    <location>
        <begin position="97"/>
        <end position="129"/>
    </location>
</feature>
<dbReference type="SMART" id="SM00259">
    <property type="entry name" value="ZnF_A20"/>
    <property type="match status" value="1"/>
</dbReference>
<evidence type="ECO:0000313" key="7">
    <source>
        <dbReference type="EMBL" id="PAV65379.1"/>
    </source>
</evidence>
<dbReference type="InterPro" id="IPR045046">
    <property type="entry name" value="Vps9-like"/>
</dbReference>
<proteinExistence type="predicted"/>
<dbReference type="InterPro" id="IPR003123">
    <property type="entry name" value="VPS9"/>
</dbReference>
<dbReference type="InterPro" id="IPR037191">
    <property type="entry name" value="VPS9_dom_sf"/>
</dbReference>
<feature type="region of interest" description="Disordered" evidence="4">
    <location>
        <begin position="579"/>
        <end position="662"/>
    </location>
</feature>
<dbReference type="PROSITE" id="PS51205">
    <property type="entry name" value="VPS9"/>
    <property type="match status" value="1"/>
</dbReference>
<gene>
    <name evidence="7" type="ORF">WR25_19305</name>
</gene>
<evidence type="ECO:0000256" key="1">
    <source>
        <dbReference type="ARBA" id="ARBA00022723"/>
    </source>
</evidence>
<dbReference type="GO" id="GO:0005829">
    <property type="term" value="C:cytosol"/>
    <property type="evidence" value="ECO:0007669"/>
    <property type="project" value="TreeGrafter"/>
</dbReference>
<dbReference type="GO" id="GO:0031267">
    <property type="term" value="F:small GTPase binding"/>
    <property type="evidence" value="ECO:0007669"/>
    <property type="project" value="TreeGrafter"/>
</dbReference>
<keyword evidence="2" id="KW-0863">Zinc-finger</keyword>
<dbReference type="EMBL" id="LIAE01010209">
    <property type="protein sequence ID" value="PAV65379.1"/>
    <property type="molecule type" value="Genomic_DNA"/>
</dbReference>
<dbReference type="GO" id="GO:0005085">
    <property type="term" value="F:guanyl-nucleotide exchange factor activity"/>
    <property type="evidence" value="ECO:0007669"/>
    <property type="project" value="InterPro"/>
</dbReference>
<dbReference type="InterPro" id="IPR041545">
    <property type="entry name" value="DUF5601"/>
</dbReference>
<reference evidence="7 8" key="1">
    <citation type="journal article" date="2017" name="Curr. Biol.">
        <title>Genome architecture and evolution of a unichromosomal asexual nematode.</title>
        <authorList>
            <person name="Fradin H."/>
            <person name="Zegar C."/>
            <person name="Gutwein M."/>
            <person name="Lucas J."/>
            <person name="Kovtun M."/>
            <person name="Corcoran D."/>
            <person name="Baugh L.R."/>
            <person name="Kiontke K."/>
            <person name="Gunsalus K."/>
            <person name="Fitch D.H."/>
            <person name="Piano F."/>
        </authorList>
    </citation>
    <scope>NUCLEOTIDE SEQUENCE [LARGE SCALE GENOMIC DNA]</scope>
    <source>
        <strain evidence="7">PF1309</strain>
    </source>
</reference>
<name>A0A2A2JUX9_9BILA</name>
<keyword evidence="3" id="KW-0862">Zinc</keyword>
<evidence type="ECO:0000259" key="6">
    <source>
        <dbReference type="PROSITE" id="PS51205"/>
    </source>
</evidence>
<accession>A0A2A2JUX9</accession>
<dbReference type="STRING" id="2018661.A0A2A2JUX9"/>
<dbReference type="SUPFAM" id="SSF57716">
    <property type="entry name" value="Glucocorticoid receptor-like (DNA-binding domain)"/>
    <property type="match status" value="1"/>
</dbReference>
<dbReference type="AlphaFoldDB" id="A0A2A2JUX9"/>
<evidence type="ECO:0000256" key="2">
    <source>
        <dbReference type="ARBA" id="ARBA00022771"/>
    </source>
</evidence>
<dbReference type="InterPro" id="IPR019148">
    <property type="entry name" value="Nuclear_protein_DGCR14_ESS-2"/>
</dbReference>
<keyword evidence="1" id="KW-0479">Metal-binding</keyword>
<sequence>MGSEHPPVEEHDESKKLKVQIQEKDLLCINGCGFYGTPQWGNRCSKCWRSHLALMKKHHDFTKNRTLLSFDNFQERRKLSTESRSMTIKKIFKPSAMLGNPAEGQSQTMTPSSSMSPVTTPTRIRSLSPESKAAREAFSEYLSKNLPFLLVQDIVKTVKYATNKIHELNAISPDELSDLVQNFYQGVSEKLNHNPAFTSGKLKVRTQDVMEEIEKFLCVSCYSRLFCASSDEEVADVSLQDRIRSLHWVTAGFLETKLDFTNVSVRDKLDEAISQIIDMNGHRTAEEKLRCLIDCCHAIFEALKESVAPTSADEFLPVLIYVILKGNPPLIQSNVKFISRFALASRVMSGESGYFFTNLSCALQFVQEMNHESLRMNQDEFEAYTSGHLAPPLSLMNCACNQAIGSMERSLAEVGELLKKQQQLLVKIEELDVKMTKENEEMAVQFANFLKVNPSQKYLQMKEEREKVEQETKLACSLSDSCILGNKEMSSFEAEDRRAKYAVMPKSSNEGKMVKLEPKKLKTNKEVRTILPEDKYLDKLEKIIVRDYFPELPKLKAQAEYMDAQARNDVAKMRELQLRFKTQRRTDRRTSPSGRLATSPERRATSPARFDPDAPGPSGTGKPDRIDPSPMPYTNQEGDNDAESTTSSKTMKTSSSKKKDPASLSIDEYLNKYTSEDNASFEELTQIMRKKELAAKAWAFNAEKEHNQGKIAYGSMAADADVQLALRHNPEAASEKPRDLDNWSYRAVNTVLFQIEGAPLTDAEKIELAKKNQRVINKSATRFPEDTKVKPSEVRILILKIINKKKIAIFKITFFEHDLFFIFLDYGRIFKGMIFRSPWPELR</sequence>
<feature type="compositionally biased region" description="Basic and acidic residues" evidence="4">
    <location>
        <begin position="579"/>
        <end position="590"/>
    </location>
</feature>
<dbReference type="Pfam" id="PF02204">
    <property type="entry name" value="VPS9"/>
    <property type="match status" value="1"/>
</dbReference>
<dbReference type="SUPFAM" id="SSF109993">
    <property type="entry name" value="VPS9 domain"/>
    <property type="match status" value="1"/>
</dbReference>
<dbReference type="GO" id="GO:0003677">
    <property type="term" value="F:DNA binding"/>
    <property type="evidence" value="ECO:0007669"/>
    <property type="project" value="InterPro"/>
</dbReference>
<dbReference type="SMART" id="SM00167">
    <property type="entry name" value="VPS9"/>
    <property type="match status" value="1"/>
</dbReference>
<organism evidence="7 8">
    <name type="scientific">Diploscapter pachys</name>
    <dbReference type="NCBI Taxonomy" id="2018661"/>
    <lineage>
        <taxon>Eukaryota</taxon>
        <taxon>Metazoa</taxon>
        <taxon>Ecdysozoa</taxon>
        <taxon>Nematoda</taxon>
        <taxon>Chromadorea</taxon>
        <taxon>Rhabditida</taxon>
        <taxon>Rhabditina</taxon>
        <taxon>Rhabditomorpha</taxon>
        <taxon>Rhabditoidea</taxon>
        <taxon>Rhabditidae</taxon>
        <taxon>Diploscapter</taxon>
    </lineage>
</organism>